<dbReference type="OrthoDB" id="9968at2157"/>
<evidence type="ECO:0000259" key="8">
    <source>
        <dbReference type="SMART" id="SM00481"/>
    </source>
</evidence>
<keyword evidence="4" id="KW-0028">Amino-acid biosynthesis</keyword>
<dbReference type="PANTHER" id="PTHR21039">
    <property type="entry name" value="HISTIDINOL PHOSPHATASE-RELATED"/>
    <property type="match status" value="1"/>
</dbReference>
<comment type="catalytic activity">
    <reaction evidence="7">
        <text>L-histidinol phosphate + H2O = L-histidinol + phosphate</text>
        <dbReference type="Rhea" id="RHEA:14465"/>
        <dbReference type="ChEBI" id="CHEBI:15377"/>
        <dbReference type="ChEBI" id="CHEBI:43474"/>
        <dbReference type="ChEBI" id="CHEBI:57699"/>
        <dbReference type="ChEBI" id="CHEBI:57980"/>
        <dbReference type="EC" id="3.1.3.15"/>
    </reaction>
</comment>
<evidence type="ECO:0000313" key="10">
    <source>
        <dbReference type="Proteomes" id="UP000219453"/>
    </source>
</evidence>
<dbReference type="RefSeq" id="WP_097009978.1">
    <property type="nucleotide sequence ID" value="NZ_OBEJ01000006.1"/>
</dbReference>
<feature type="domain" description="Polymerase/histidinol phosphatase N-terminal" evidence="8">
    <location>
        <begin position="2"/>
        <end position="88"/>
    </location>
</feature>
<dbReference type="SMART" id="SM00481">
    <property type="entry name" value="POLIIIAc"/>
    <property type="match status" value="1"/>
</dbReference>
<comment type="similarity">
    <text evidence="2">Belongs to the PHP hydrolase family. HisK subfamily.</text>
</comment>
<evidence type="ECO:0000256" key="6">
    <source>
        <dbReference type="ARBA" id="ARBA00023102"/>
    </source>
</evidence>
<evidence type="ECO:0000256" key="3">
    <source>
        <dbReference type="ARBA" id="ARBA00013085"/>
    </source>
</evidence>
<dbReference type="GO" id="GO:0005737">
    <property type="term" value="C:cytoplasm"/>
    <property type="evidence" value="ECO:0007669"/>
    <property type="project" value="TreeGrafter"/>
</dbReference>
<name>A0A285P7H9_NATPI</name>
<keyword evidence="5" id="KW-0378">Hydrolase</keyword>
<comment type="pathway">
    <text evidence="1">Amino-acid biosynthesis; L-histidine biosynthesis; L-histidine from 5-phospho-alpha-D-ribose 1-diphosphate: step 8/9.</text>
</comment>
<keyword evidence="10" id="KW-1185">Reference proteome</keyword>
<dbReference type="Gene3D" id="3.20.20.140">
    <property type="entry name" value="Metal-dependent hydrolases"/>
    <property type="match status" value="1"/>
</dbReference>
<dbReference type="AlphaFoldDB" id="A0A285P7H9"/>
<evidence type="ECO:0000313" key="9">
    <source>
        <dbReference type="EMBL" id="SNZ17695.1"/>
    </source>
</evidence>
<keyword evidence="6" id="KW-0368">Histidine biosynthesis</keyword>
<dbReference type="Pfam" id="PF02811">
    <property type="entry name" value="PHP"/>
    <property type="match status" value="1"/>
</dbReference>
<dbReference type="EC" id="3.1.3.15" evidence="3"/>
<proteinExistence type="inferred from homology"/>
<evidence type="ECO:0000256" key="2">
    <source>
        <dbReference type="ARBA" id="ARBA00009152"/>
    </source>
</evidence>
<evidence type="ECO:0000256" key="4">
    <source>
        <dbReference type="ARBA" id="ARBA00022605"/>
    </source>
</evidence>
<protein>
    <recommendedName>
        <fullName evidence="3">histidinol-phosphatase</fullName>
        <ecNumber evidence="3">3.1.3.15</ecNumber>
    </recommendedName>
</protein>
<sequence length="259" mass="29016">MRDFHLHTSYSDGAFLPAMVDAAAAAGLEGIGLADHCVVTEREAARDERARYGFTLDRTYERRRRAIEQARDRADIEMYDAVEMNYEPRDEDRIGEFLADAEFEYSLGSVHAVDGRSIQSASAFADLDGVERDRVVDRYFENLVALVESELFDVAAHLDLTERTPPLRGRATEDHYRRVAAALADSRTVPEINAGRALRDDGIIHPSEPFLDILREFGVAVTVGTDAHRPDEIGDRAAFLERFLDDRGIRPVAPPGLKR</sequence>
<dbReference type="InterPro" id="IPR010140">
    <property type="entry name" value="Histidinol_P_phosphatase_HisJ"/>
</dbReference>
<organism evidence="9 10">
    <name type="scientific">Natronoarchaeum philippinense</name>
    <dbReference type="NCBI Taxonomy" id="558529"/>
    <lineage>
        <taxon>Archaea</taxon>
        <taxon>Methanobacteriati</taxon>
        <taxon>Methanobacteriota</taxon>
        <taxon>Stenosarchaea group</taxon>
        <taxon>Halobacteria</taxon>
        <taxon>Halobacteriales</taxon>
        <taxon>Natronoarchaeaceae</taxon>
    </lineage>
</organism>
<evidence type="ECO:0000256" key="5">
    <source>
        <dbReference type="ARBA" id="ARBA00022801"/>
    </source>
</evidence>
<dbReference type="UniPathway" id="UPA00031">
    <property type="reaction ID" value="UER00013"/>
</dbReference>
<accession>A0A285P7H9</accession>
<dbReference type="Proteomes" id="UP000219453">
    <property type="component" value="Unassembled WGS sequence"/>
</dbReference>
<dbReference type="InterPro" id="IPR016195">
    <property type="entry name" value="Pol/histidinol_Pase-like"/>
</dbReference>
<dbReference type="GO" id="GO:0004401">
    <property type="term" value="F:histidinol-phosphatase activity"/>
    <property type="evidence" value="ECO:0007669"/>
    <property type="project" value="UniProtKB-EC"/>
</dbReference>
<evidence type="ECO:0000256" key="1">
    <source>
        <dbReference type="ARBA" id="ARBA00004970"/>
    </source>
</evidence>
<dbReference type="GO" id="GO:0000105">
    <property type="term" value="P:L-histidine biosynthetic process"/>
    <property type="evidence" value="ECO:0007669"/>
    <property type="project" value="UniProtKB-UniPathway"/>
</dbReference>
<dbReference type="InterPro" id="IPR003141">
    <property type="entry name" value="Pol/His_phosphatase_N"/>
</dbReference>
<gene>
    <name evidence="9" type="ORF">SAMN06269185_3090</name>
</gene>
<reference evidence="10" key="1">
    <citation type="submission" date="2017-09" db="EMBL/GenBank/DDBJ databases">
        <authorList>
            <person name="Varghese N."/>
            <person name="Submissions S."/>
        </authorList>
    </citation>
    <scope>NUCLEOTIDE SEQUENCE [LARGE SCALE GENOMIC DNA]</scope>
    <source>
        <strain evidence="10">DSM 27208</strain>
    </source>
</reference>
<evidence type="ECO:0000256" key="7">
    <source>
        <dbReference type="ARBA" id="ARBA00049158"/>
    </source>
</evidence>
<dbReference type="EMBL" id="OBEJ01000006">
    <property type="protein sequence ID" value="SNZ17695.1"/>
    <property type="molecule type" value="Genomic_DNA"/>
</dbReference>
<dbReference type="PANTHER" id="PTHR21039:SF0">
    <property type="entry name" value="HISTIDINOL-PHOSPHATASE"/>
    <property type="match status" value="1"/>
</dbReference>
<dbReference type="SUPFAM" id="SSF89550">
    <property type="entry name" value="PHP domain-like"/>
    <property type="match status" value="1"/>
</dbReference>
<dbReference type="InterPro" id="IPR004013">
    <property type="entry name" value="PHP_dom"/>
</dbReference>